<dbReference type="OMA" id="NWALKEF"/>
<dbReference type="RefSeq" id="XP_002111568.1">
    <property type="nucleotide sequence ID" value="XM_002111532.1"/>
</dbReference>
<dbReference type="STRING" id="10228.B3RVP4"/>
<dbReference type="EMBL" id="DS985244">
    <property type="protein sequence ID" value="EDV25535.1"/>
    <property type="molecule type" value="Genomic_DNA"/>
</dbReference>
<gene>
    <name evidence="1" type="ORF">TRIADDRAFT_55725</name>
</gene>
<dbReference type="Proteomes" id="UP000009022">
    <property type="component" value="Unassembled WGS sequence"/>
</dbReference>
<proteinExistence type="predicted"/>
<dbReference type="GO" id="GO:0051225">
    <property type="term" value="P:spindle assembly"/>
    <property type="evidence" value="ECO:0000318"/>
    <property type="project" value="GO_Central"/>
</dbReference>
<dbReference type="KEGG" id="tad:TRIADDRAFT_55725"/>
<dbReference type="Pfam" id="PF14735">
    <property type="entry name" value="HAUS4"/>
    <property type="match status" value="1"/>
</dbReference>
<accession>B3RVP4</accession>
<dbReference type="OrthoDB" id="661220at2759"/>
<dbReference type="PANTHER" id="PTHR16219:SF1">
    <property type="entry name" value="HAUS AUGMIN-LIKE COMPLEX SUBUNIT 4"/>
    <property type="match status" value="1"/>
</dbReference>
<keyword evidence="2" id="KW-1185">Reference proteome</keyword>
<dbReference type="PhylomeDB" id="B3RVP4"/>
<dbReference type="InterPro" id="IPR026214">
    <property type="entry name" value="HAUS4_met"/>
</dbReference>
<evidence type="ECO:0000313" key="1">
    <source>
        <dbReference type="EMBL" id="EDV25535.1"/>
    </source>
</evidence>
<name>B3RVP4_TRIAD</name>
<dbReference type="GO" id="GO:0007098">
    <property type="term" value="P:centrosome cycle"/>
    <property type="evidence" value="ECO:0000318"/>
    <property type="project" value="GO_Central"/>
</dbReference>
<dbReference type="PANTHER" id="PTHR16219">
    <property type="entry name" value="AUGMIN SUBUNIT 4 FAMILY MEMBER"/>
    <property type="match status" value="1"/>
</dbReference>
<dbReference type="PRINTS" id="PR02090">
    <property type="entry name" value="HAUSAUGMINL4"/>
</dbReference>
<dbReference type="GO" id="GO:0070652">
    <property type="term" value="C:HAUS complex"/>
    <property type="evidence" value="ECO:0000318"/>
    <property type="project" value="GO_Central"/>
</dbReference>
<dbReference type="FunCoup" id="B3RVP4">
    <property type="interactions" value="727"/>
</dbReference>
<dbReference type="InterPro" id="IPR029327">
    <property type="entry name" value="HAUS4"/>
</dbReference>
<reference evidence="1 2" key="1">
    <citation type="journal article" date="2008" name="Nature">
        <title>The Trichoplax genome and the nature of placozoans.</title>
        <authorList>
            <person name="Srivastava M."/>
            <person name="Begovic E."/>
            <person name="Chapman J."/>
            <person name="Putnam N.H."/>
            <person name="Hellsten U."/>
            <person name="Kawashima T."/>
            <person name="Kuo A."/>
            <person name="Mitros T."/>
            <person name="Salamov A."/>
            <person name="Carpenter M.L."/>
            <person name="Signorovitch A.Y."/>
            <person name="Moreno M.A."/>
            <person name="Kamm K."/>
            <person name="Grimwood J."/>
            <person name="Schmutz J."/>
            <person name="Shapiro H."/>
            <person name="Grigoriev I.V."/>
            <person name="Buss L.W."/>
            <person name="Schierwater B."/>
            <person name="Dellaporta S.L."/>
            <person name="Rokhsar D.S."/>
        </authorList>
    </citation>
    <scope>NUCLEOTIDE SEQUENCE [LARGE SCALE GENOMIC DNA]</scope>
    <source>
        <strain evidence="1 2">Grell-BS-1999</strain>
    </source>
</reference>
<dbReference type="InParanoid" id="B3RVP4"/>
<organism evidence="1 2">
    <name type="scientific">Trichoplax adhaerens</name>
    <name type="common">Trichoplax reptans</name>
    <dbReference type="NCBI Taxonomy" id="10228"/>
    <lineage>
        <taxon>Eukaryota</taxon>
        <taxon>Metazoa</taxon>
        <taxon>Placozoa</taxon>
        <taxon>Uniplacotomia</taxon>
        <taxon>Trichoplacea</taxon>
        <taxon>Trichoplacidae</taxon>
        <taxon>Trichoplax</taxon>
    </lineage>
</organism>
<dbReference type="AlphaFoldDB" id="B3RVP4"/>
<dbReference type="HOGENOM" id="CLU_065166_0_0_1"/>
<dbReference type="CTD" id="6753278"/>
<dbReference type="eggNOG" id="ENOG502QW4I">
    <property type="taxonomic scope" value="Eukaryota"/>
</dbReference>
<dbReference type="GO" id="GO:0051011">
    <property type="term" value="F:microtubule minus-end binding"/>
    <property type="evidence" value="ECO:0000318"/>
    <property type="project" value="GO_Central"/>
</dbReference>
<dbReference type="GeneID" id="6753278"/>
<evidence type="ECO:0000313" key="2">
    <source>
        <dbReference type="Proteomes" id="UP000009022"/>
    </source>
</evidence>
<evidence type="ECO:0008006" key="3">
    <source>
        <dbReference type="Google" id="ProtNLM"/>
    </source>
</evidence>
<sequence length="359" mass="41251">MELTEKLADSLPIAITDEDVEKNPEFCKLLDSLAYRLTSNGMTRSLDEELNAANEELKKQKFAFLQQRTVLDELKEYLTECESLPKNGSTSIKNNQLQLCKIVSESLMLAELNDYVNLGTTKDGTKLALLGVSCEHLSQLNPCKRSVQQYLSSVQQVLIPEIETRLRKKCENLAEYYNPNSQDDGEPMTFANITELPELIERDKRRVDDEKANLTKVAVLRRRKFWQYYQEIQKCIEILDEIIRKYRLKYQADHDTITCNWFAAKCDAMCNKLSVLANHLLKDSYTNETVSALNQIKHHLVTAQAEVENELTTISESLRSYEAIGMGFDKIVLQYAEIAKSIDEKRWALSQINESSNRT</sequence>
<protein>
    <recommendedName>
        <fullName evidence="3">HAUS augmin-like complex subunit 4</fullName>
    </recommendedName>
</protein>